<evidence type="ECO:0000256" key="1">
    <source>
        <dbReference type="ARBA" id="ARBA00004141"/>
    </source>
</evidence>
<keyword evidence="3 9" id="KW-0813">Transport</keyword>
<reference evidence="12" key="1">
    <citation type="journal article" date="2023" name="Commun. Biol.">
        <title>Genome analysis of Parmales, the sister group of diatoms, reveals the evolutionary specialization of diatoms from phago-mixotrophs to photoautotrophs.</title>
        <authorList>
            <person name="Ban H."/>
            <person name="Sato S."/>
            <person name="Yoshikawa S."/>
            <person name="Yamada K."/>
            <person name="Nakamura Y."/>
            <person name="Ichinomiya M."/>
            <person name="Sato N."/>
            <person name="Blanc-Mathieu R."/>
            <person name="Endo H."/>
            <person name="Kuwata A."/>
            <person name="Ogata H."/>
        </authorList>
    </citation>
    <scope>NUCLEOTIDE SEQUENCE [LARGE SCALE GENOMIC DNA]</scope>
    <source>
        <strain evidence="12">NIES 3700</strain>
    </source>
</reference>
<evidence type="ECO:0000256" key="6">
    <source>
        <dbReference type="ARBA" id="ARBA00022989"/>
    </source>
</evidence>
<keyword evidence="4 8" id="KW-0812">Transmembrane</keyword>
<keyword evidence="7 8" id="KW-0472">Membrane</keyword>
<evidence type="ECO:0008006" key="13">
    <source>
        <dbReference type="Google" id="ProtNLM"/>
    </source>
</evidence>
<dbReference type="PROSITE" id="PS50920">
    <property type="entry name" value="SOLCAR"/>
    <property type="match status" value="2"/>
</dbReference>
<evidence type="ECO:0000313" key="12">
    <source>
        <dbReference type="Proteomes" id="UP001165122"/>
    </source>
</evidence>
<sequence length="316" mass="34237">MNQYKEFRFANNWPKKFRPPRWKVKDTSLKDAAIAGAIGGALTEVIRTSLLFPISTIKTRLQVKANDSTTSPSLKSLTKNIYGGILPATLISVPGAATWFGTRDLVKDFISASGYDASLISSVVLASAFAGLADIAVRSPVDLIVTRSQASSTGIDTSWLDLNQDGKVKQDELFTAIGLALKEGFQKVPTLIITDLPFSLSRTASYLYIKQSGLLSNVLSNVPNSTTRDSIILVICASLCAFLTTPLDVARTRLIVEKKDENVIECLRNIVENEGVTGLMKGAIVRTIYSGVIVAAITPLRSLGYTTLRDSVLLYK</sequence>
<evidence type="ECO:0000256" key="2">
    <source>
        <dbReference type="ARBA" id="ARBA00006375"/>
    </source>
</evidence>
<dbReference type="PANTHER" id="PTHR45667">
    <property type="entry name" value="S-ADENOSYLMETHIONINE MITOCHONDRIAL CARRIER PROTEIN"/>
    <property type="match status" value="1"/>
</dbReference>
<dbReference type="AlphaFoldDB" id="A0A9W7DYH4"/>
<keyword evidence="12" id="KW-1185">Reference proteome</keyword>
<evidence type="ECO:0000256" key="10">
    <source>
        <dbReference type="SAM" id="Phobius"/>
    </source>
</evidence>
<comment type="similarity">
    <text evidence="2 9">Belongs to the mitochondrial carrier (TC 2.A.29) family.</text>
</comment>
<evidence type="ECO:0000256" key="7">
    <source>
        <dbReference type="ARBA" id="ARBA00023136"/>
    </source>
</evidence>
<name>A0A9W7DYH4_9STRA</name>
<dbReference type="InterPro" id="IPR018108">
    <property type="entry name" value="MCP_transmembrane"/>
</dbReference>
<feature type="repeat" description="Solcar" evidence="8">
    <location>
        <begin position="31"/>
        <end position="109"/>
    </location>
</feature>
<dbReference type="OrthoDB" id="276989at2759"/>
<protein>
    <recommendedName>
        <fullName evidence="13">Mitochondrial carrier</fullName>
    </recommendedName>
</protein>
<dbReference type="Gene3D" id="1.50.40.10">
    <property type="entry name" value="Mitochondrial carrier domain"/>
    <property type="match status" value="2"/>
</dbReference>
<evidence type="ECO:0000256" key="5">
    <source>
        <dbReference type="ARBA" id="ARBA00022737"/>
    </source>
</evidence>
<evidence type="ECO:0000256" key="8">
    <source>
        <dbReference type="PROSITE-ProRule" id="PRU00282"/>
    </source>
</evidence>
<evidence type="ECO:0000256" key="9">
    <source>
        <dbReference type="RuleBase" id="RU000488"/>
    </source>
</evidence>
<evidence type="ECO:0000256" key="3">
    <source>
        <dbReference type="ARBA" id="ARBA00022448"/>
    </source>
</evidence>
<keyword evidence="5" id="KW-0677">Repeat</keyword>
<evidence type="ECO:0000256" key="4">
    <source>
        <dbReference type="ARBA" id="ARBA00022692"/>
    </source>
</evidence>
<dbReference type="SUPFAM" id="SSF103506">
    <property type="entry name" value="Mitochondrial carrier"/>
    <property type="match status" value="1"/>
</dbReference>
<feature type="repeat" description="Solcar" evidence="8">
    <location>
        <begin position="224"/>
        <end position="311"/>
    </location>
</feature>
<dbReference type="Pfam" id="PF00153">
    <property type="entry name" value="Mito_carr"/>
    <property type="match status" value="2"/>
</dbReference>
<proteinExistence type="inferred from homology"/>
<dbReference type="GO" id="GO:0016020">
    <property type="term" value="C:membrane"/>
    <property type="evidence" value="ECO:0007669"/>
    <property type="project" value="UniProtKB-SubCell"/>
</dbReference>
<comment type="caution">
    <text evidence="11">The sequence shown here is derived from an EMBL/GenBank/DDBJ whole genome shotgun (WGS) entry which is preliminary data.</text>
</comment>
<accession>A0A9W7DYH4</accession>
<evidence type="ECO:0000313" key="11">
    <source>
        <dbReference type="EMBL" id="GMH61219.1"/>
    </source>
</evidence>
<keyword evidence="6 10" id="KW-1133">Transmembrane helix</keyword>
<organism evidence="11 12">
    <name type="scientific">Triparma laevis f. longispina</name>
    <dbReference type="NCBI Taxonomy" id="1714387"/>
    <lineage>
        <taxon>Eukaryota</taxon>
        <taxon>Sar</taxon>
        <taxon>Stramenopiles</taxon>
        <taxon>Ochrophyta</taxon>
        <taxon>Bolidophyceae</taxon>
        <taxon>Parmales</taxon>
        <taxon>Triparmaceae</taxon>
        <taxon>Triparma</taxon>
    </lineage>
</organism>
<comment type="subcellular location">
    <subcellularLocation>
        <location evidence="1">Membrane</location>
        <topology evidence="1">Multi-pass membrane protein</topology>
    </subcellularLocation>
</comment>
<dbReference type="Proteomes" id="UP001165122">
    <property type="component" value="Unassembled WGS sequence"/>
</dbReference>
<dbReference type="EMBL" id="BRXW01000506">
    <property type="protein sequence ID" value="GMH61219.1"/>
    <property type="molecule type" value="Genomic_DNA"/>
</dbReference>
<feature type="transmembrane region" description="Helical" evidence="10">
    <location>
        <begin position="230"/>
        <end position="249"/>
    </location>
</feature>
<gene>
    <name evidence="11" type="ORF">TrLO_g231</name>
</gene>
<dbReference type="InterPro" id="IPR023395">
    <property type="entry name" value="MCP_dom_sf"/>
</dbReference>